<feature type="transmembrane region" description="Helical" evidence="6">
    <location>
        <begin position="22"/>
        <end position="42"/>
    </location>
</feature>
<dbReference type="GO" id="GO:0005886">
    <property type="term" value="C:plasma membrane"/>
    <property type="evidence" value="ECO:0007669"/>
    <property type="project" value="UniProtKB-SubCell"/>
</dbReference>
<feature type="transmembrane region" description="Helical" evidence="6">
    <location>
        <begin position="164"/>
        <end position="187"/>
    </location>
</feature>
<evidence type="ECO:0000313" key="8">
    <source>
        <dbReference type="Proteomes" id="UP000321832"/>
    </source>
</evidence>
<protein>
    <submittedName>
        <fullName evidence="7">Lipopolysaccharide biosynthesis protein</fullName>
    </submittedName>
</protein>
<reference evidence="7 8" key="1">
    <citation type="submission" date="2019-08" db="EMBL/GenBank/DDBJ databases">
        <authorList>
            <person name="Khan S.A."/>
            <person name="Jeon C.O."/>
            <person name="Jeong S.E."/>
        </authorList>
    </citation>
    <scope>NUCLEOTIDE SEQUENCE [LARGE SCALE GENOMIC DNA]</scope>
    <source>
        <strain evidence="8">IMCC1728</strain>
    </source>
</reference>
<sequence>MPAGNGCTAHHGMATTGFSKHLSYYTLASVLVTLASVVSFPLLTRLLSVEEYGVMNLVSSALAILVGVAKLGLGNAALRFYSEVRAGKHGVDMNGYASTVVVGMGALGLVVTLGWLAATLLIPATWWNDPLVAPLMAFTSVLVLVRVLESALLNQIRAQELSGLLALFGVVRRYVGLAVIFGVLFWVSRDLWGSMRPPWSRRFWVCCGSASGCSAASRSDPPCSTGGCSVECWRSAFRWPATNSVRRFWRWVTATSSSHCSAPSLWACTSRPTTCATTSACWRCLHSPQPPCRPTRASGKSRAPRQPLTSCVASCTSTWPRRHSWSR</sequence>
<dbReference type="Pfam" id="PF01943">
    <property type="entry name" value="Polysacc_synt"/>
    <property type="match status" value="1"/>
</dbReference>
<comment type="subcellular location">
    <subcellularLocation>
        <location evidence="1">Cell membrane</location>
        <topology evidence="1">Multi-pass membrane protein</topology>
    </subcellularLocation>
</comment>
<name>A0A5C6U350_9BURK</name>
<dbReference type="AlphaFoldDB" id="A0A5C6U350"/>
<evidence type="ECO:0000256" key="3">
    <source>
        <dbReference type="ARBA" id="ARBA00022692"/>
    </source>
</evidence>
<evidence type="ECO:0000256" key="2">
    <source>
        <dbReference type="ARBA" id="ARBA00022475"/>
    </source>
</evidence>
<organism evidence="7 8">
    <name type="scientific">Piscinibacter aquaticus</name>
    <dbReference type="NCBI Taxonomy" id="392597"/>
    <lineage>
        <taxon>Bacteria</taxon>
        <taxon>Pseudomonadati</taxon>
        <taxon>Pseudomonadota</taxon>
        <taxon>Betaproteobacteria</taxon>
        <taxon>Burkholderiales</taxon>
        <taxon>Sphaerotilaceae</taxon>
        <taxon>Piscinibacter</taxon>
    </lineage>
</organism>
<dbReference type="Proteomes" id="UP000321832">
    <property type="component" value="Unassembled WGS sequence"/>
</dbReference>
<dbReference type="PANTHER" id="PTHR30250">
    <property type="entry name" value="PST FAMILY PREDICTED COLANIC ACID TRANSPORTER"/>
    <property type="match status" value="1"/>
</dbReference>
<evidence type="ECO:0000256" key="5">
    <source>
        <dbReference type="ARBA" id="ARBA00023136"/>
    </source>
</evidence>
<evidence type="ECO:0000256" key="6">
    <source>
        <dbReference type="SAM" id="Phobius"/>
    </source>
</evidence>
<keyword evidence="8" id="KW-1185">Reference proteome</keyword>
<feature type="transmembrane region" description="Helical" evidence="6">
    <location>
        <begin position="132"/>
        <end position="152"/>
    </location>
</feature>
<evidence type="ECO:0000313" key="7">
    <source>
        <dbReference type="EMBL" id="TXC66421.1"/>
    </source>
</evidence>
<accession>A0A5C6U350</accession>
<keyword evidence="3 6" id="KW-0812">Transmembrane</keyword>
<feature type="transmembrane region" description="Helical" evidence="6">
    <location>
        <begin position="54"/>
        <end position="78"/>
    </location>
</feature>
<keyword evidence="5 6" id="KW-0472">Membrane</keyword>
<dbReference type="EMBL" id="VOPW01000001">
    <property type="protein sequence ID" value="TXC66421.1"/>
    <property type="molecule type" value="Genomic_DNA"/>
</dbReference>
<dbReference type="InterPro" id="IPR050833">
    <property type="entry name" value="Poly_Biosynth_Transport"/>
</dbReference>
<keyword evidence="2" id="KW-1003">Cell membrane</keyword>
<proteinExistence type="predicted"/>
<feature type="transmembrane region" description="Helical" evidence="6">
    <location>
        <begin position="99"/>
        <end position="126"/>
    </location>
</feature>
<keyword evidence="4 6" id="KW-1133">Transmembrane helix</keyword>
<comment type="caution">
    <text evidence="7">The sequence shown here is derived from an EMBL/GenBank/DDBJ whole genome shotgun (WGS) entry which is preliminary data.</text>
</comment>
<dbReference type="PANTHER" id="PTHR30250:SF11">
    <property type="entry name" value="O-ANTIGEN TRANSPORTER-RELATED"/>
    <property type="match status" value="1"/>
</dbReference>
<dbReference type="InterPro" id="IPR002797">
    <property type="entry name" value="Polysacc_synth"/>
</dbReference>
<gene>
    <name evidence="7" type="ORF">FSC37_12925</name>
</gene>
<evidence type="ECO:0000256" key="1">
    <source>
        <dbReference type="ARBA" id="ARBA00004651"/>
    </source>
</evidence>
<evidence type="ECO:0000256" key="4">
    <source>
        <dbReference type="ARBA" id="ARBA00022989"/>
    </source>
</evidence>